<dbReference type="InterPro" id="IPR013783">
    <property type="entry name" value="Ig-like_fold"/>
</dbReference>
<dbReference type="Proteomes" id="UP000887575">
    <property type="component" value="Unassembled WGS sequence"/>
</dbReference>
<evidence type="ECO:0000313" key="3">
    <source>
        <dbReference type="WBParaSite" id="MBELARI_LOCUS8152"/>
    </source>
</evidence>
<dbReference type="InterPro" id="IPR036116">
    <property type="entry name" value="FN3_sf"/>
</dbReference>
<feature type="compositionally biased region" description="Basic and acidic residues" evidence="1">
    <location>
        <begin position="204"/>
        <end position="215"/>
    </location>
</feature>
<name>A0AAF3JBE0_9BILA</name>
<dbReference type="SUPFAM" id="SSF49265">
    <property type="entry name" value="Fibronectin type III"/>
    <property type="match status" value="1"/>
</dbReference>
<reference evidence="3" key="1">
    <citation type="submission" date="2024-02" db="UniProtKB">
        <authorList>
            <consortium name="WormBaseParasite"/>
        </authorList>
    </citation>
    <scope>IDENTIFICATION</scope>
</reference>
<keyword evidence="2" id="KW-1185">Reference proteome</keyword>
<proteinExistence type="predicted"/>
<protein>
    <submittedName>
        <fullName evidence="3">Uncharacterized protein</fullName>
    </submittedName>
</protein>
<dbReference type="AlphaFoldDB" id="A0AAF3JBE0"/>
<accession>A0AAF3JBE0</accession>
<feature type="region of interest" description="Disordered" evidence="1">
    <location>
        <begin position="204"/>
        <end position="224"/>
    </location>
</feature>
<dbReference type="WBParaSite" id="MBELARI_LOCUS8152">
    <property type="protein sequence ID" value="MBELARI_LOCUS8152"/>
    <property type="gene ID" value="MBELARI_LOCUS8152"/>
</dbReference>
<organism evidence="2 3">
    <name type="scientific">Mesorhabditis belari</name>
    <dbReference type="NCBI Taxonomy" id="2138241"/>
    <lineage>
        <taxon>Eukaryota</taxon>
        <taxon>Metazoa</taxon>
        <taxon>Ecdysozoa</taxon>
        <taxon>Nematoda</taxon>
        <taxon>Chromadorea</taxon>
        <taxon>Rhabditida</taxon>
        <taxon>Rhabditina</taxon>
        <taxon>Rhabditomorpha</taxon>
        <taxon>Rhabditoidea</taxon>
        <taxon>Rhabditidae</taxon>
        <taxon>Mesorhabditinae</taxon>
        <taxon>Mesorhabditis</taxon>
    </lineage>
</organism>
<sequence length="224" mass="24717">MSGGAPLENYVIEVKGTNSHQIGKKSKTVPRRSNGSIGEWIRKEERSTLSQFEPRNKKLELETPSDPTEFSHIQKTGNIVIDRGIRFKEFNAMPGGQDCGLVIPKNTCDLDWKPPEDDGGAGKSLTIYGDSDPLEADTSIVAKDPFDTAGKPGIPEITDWDKDRADLWAPPSDDGGAPVEQYLVEMRDGNGNWWEAAVVPRRSDNSLGERIERRTSISIPSESH</sequence>
<evidence type="ECO:0000256" key="1">
    <source>
        <dbReference type="SAM" id="MobiDB-lite"/>
    </source>
</evidence>
<dbReference type="Gene3D" id="2.60.40.10">
    <property type="entry name" value="Immunoglobulins"/>
    <property type="match status" value="1"/>
</dbReference>
<evidence type="ECO:0000313" key="2">
    <source>
        <dbReference type="Proteomes" id="UP000887575"/>
    </source>
</evidence>